<protein>
    <recommendedName>
        <fullName evidence="4">Prepilin-type N-terminal cleavage/methylation domain-containing protein</fullName>
    </recommendedName>
</protein>
<dbReference type="EMBL" id="LIZX01000112">
    <property type="protein sequence ID" value="KPJ65528.1"/>
    <property type="molecule type" value="Genomic_DNA"/>
</dbReference>
<keyword evidence="1" id="KW-0812">Transmembrane</keyword>
<name>A0A0S7XSX4_UNCSA</name>
<evidence type="ECO:0008006" key="4">
    <source>
        <dbReference type="Google" id="ProtNLM"/>
    </source>
</evidence>
<evidence type="ECO:0000256" key="1">
    <source>
        <dbReference type="SAM" id="Phobius"/>
    </source>
</evidence>
<accession>A0A0S7XSX4</accession>
<proteinExistence type="predicted"/>
<evidence type="ECO:0000313" key="2">
    <source>
        <dbReference type="EMBL" id="KPJ65528.1"/>
    </source>
</evidence>
<sequence>MREKKMVKIKDEKGITLVELLVALLLTFIVASAALEFYASQHNQWLAQTDISDMQQNARALLDELSRNIRSAGYGIIVNHPSVRVTSDTLIIFRNDSTKIDTIQYYICFEDALHPNLVKQINQDSPQVFAEDIESVRFMRSGALITVRLVAREGRRDPEYSGDGYRRRTLVARAEVRNRM</sequence>
<reference evidence="2 3" key="1">
    <citation type="journal article" date="2015" name="Microbiome">
        <title>Genomic resolution of linkages in carbon, nitrogen, and sulfur cycling among widespread estuary sediment bacteria.</title>
        <authorList>
            <person name="Baker B.J."/>
            <person name="Lazar C.S."/>
            <person name="Teske A.P."/>
            <person name="Dick G.J."/>
        </authorList>
    </citation>
    <scope>NUCLEOTIDE SEQUENCE [LARGE SCALE GENOMIC DNA]</scope>
    <source>
        <strain evidence="2">DG_54_3</strain>
    </source>
</reference>
<dbReference type="Pfam" id="PF07963">
    <property type="entry name" value="N_methyl"/>
    <property type="match status" value="1"/>
</dbReference>
<dbReference type="AlphaFoldDB" id="A0A0S7XSX4"/>
<dbReference type="InterPro" id="IPR012902">
    <property type="entry name" value="N_methyl_site"/>
</dbReference>
<keyword evidence="1" id="KW-1133">Transmembrane helix</keyword>
<comment type="caution">
    <text evidence="2">The sequence shown here is derived from an EMBL/GenBank/DDBJ whole genome shotgun (WGS) entry which is preliminary data.</text>
</comment>
<evidence type="ECO:0000313" key="3">
    <source>
        <dbReference type="Proteomes" id="UP000051861"/>
    </source>
</evidence>
<gene>
    <name evidence="2" type="ORF">AMJ44_09980</name>
</gene>
<organism evidence="2 3">
    <name type="scientific">candidate division WOR-1 bacterium DG_54_3</name>
    <dbReference type="NCBI Taxonomy" id="1703775"/>
    <lineage>
        <taxon>Bacteria</taxon>
        <taxon>Bacillati</taxon>
        <taxon>Saganbacteria</taxon>
    </lineage>
</organism>
<keyword evidence="1" id="KW-0472">Membrane</keyword>
<feature type="transmembrane region" description="Helical" evidence="1">
    <location>
        <begin position="20"/>
        <end position="39"/>
    </location>
</feature>
<dbReference type="PROSITE" id="PS00409">
    <property type="entry name" value="PROKAR_NTER_METHYL"/>
    <property type="match status" value="1"/>
</dbReference>
<dbReference type="Proteomes" id="UP000051861">
    <property type="component" value="Unassembled WGS sequence"/>
</dbReference>